<feature type="domain" description="Protein kinase" evidence="12">
    <location>
        <begin position="4489"/>
        <end position="4756"/>
    </location>
</feature>
<feature type="region of interest" description="Disordered" evidence="9">
    <location>
        <begin position="4085"/>
        <end position="4111"/>
    </location>
</feature>
<dbReference type="GO" id="GO:0045989">
    <property type="term" value="P:positive regulation of striated muscle contraction"/>
    <property type="evidence" value="ECO:0007669"/>
    <property type="project" value="UniProtKB-ARBA"/>
</dbReference>
<dbReference type="Gene3D" id="2.30.29.30">
    <property type="entry name" value="Pleckstrin-homology domain (PH domain)/Phosphotyrosine-binding domain (PTB)"/>
    <property type="match status" value="1"/>
</dbReference>
<dbReference type="FunFam" id="2.60.40.10:FF:000919">
    <property type="entry name" value="Uncharacterized protein, isoform C"/>
    <property type="match status" value="1"/>
</dbReference>
<evidence type="ECO:0000256" key="4">
    <source>
        <dbReference type="ARBA" id="ARBA00022737"/>
    </source>
</evidence>
<dbReference type="FunFam" id="2.60.40.10:FF:000802">
    <property type="entry name" value="Muscle M-line assembly protein unc-89"/>
    <property type="match status" value="1"/>
</dbReference>
<dbReference type="Gene3D" id="2.60.40.10">
    <property type="entry name" value="Immunoglobulins"/>
    <property type="match status" value="23"/>
</dbReference>
<feature type="domain" description="Ig-like" evidence="13">
    <location>
        <begin position="2501"/>
        <end position="2602"/>
    </location>
</feature>
<feature type="domain" description="Ig-like" evidence="13">
    <location>
        <begin position="4247"/>
        <end position="4331"/>
    </location>
</feature>
<reference evidence="15" key="1">
    <citation type="submission" date="2025-08" db="UniProtKB">
        <authorList>
            <consortium name="RefSeq"/>
        </authorList>
    </citation>
    <scope>IDENTIFICATION</scope>
    <source>
        <tissue evidence="15">Whole insect</tissue>
    </source>
</reference>
<feature type="domain" description="Ig-like" evidence="13">
    <location>
        <begin position="2005"/>
        <end position="2096"/>
    </location>
</feature>
<dbReference type="SUPFAM" id="SSF48065">
    <property type="entry name" value="DBL homology domain (DH-domain)"/>
    <property type="match status" value="1"/>
</dbReference>
<feature type="region of interest" description="Disordered" evidence="9">
    <location>
        <begin position="876"/>
        <end position="992"/>
    </location>
</feature>
<feature type="domain" description="Protein kinase" evidence="12">
    <location>
        <begin position="3775"/>
        <end position="4029"/>
    </location>
</feature>
<dbReference type="CDD" id="cd00063">
    <property type="entry name" value="FN3"/>
    <property type="match status" value="2"/>
</dbReference>
<accession>A0A6P7G117</accession>
<feature type="region of interest" description="Disordered" evidence="9">
    <location>
        <begin position="1077"/>
        <end position="1304"/>
    </location>
</feature>
<proteinExistence type="inferred from homology"/>
<feature type="region of interest" description="Disordered" evidence="9">
    <location>
        <begin position="70"/>
        <end position="89"/>
    </location>
</feature>
<feature type="region of interest" description="Disordered" evidence="9">
    <location>
        <begin position="1019"/>
        <end position="1046"/>
    </location>
</feature>
<dbReference type="SMART" id="SM00325">
    <property type="entry name" value="RhoGEF"/>
    <property type="match status" value="1"/>
</dbReference>
<evidence type="ECO:0000256" key="5">
    <source>
        <dbReference type="ARBA" id="ARBA00022741"/>
    </source>
</evidence>
<feature type="domain" description="Fibronectin type-III" evidence="14">
    <location>
        <begin position="4343"/>
        <end position="4437"/>
    </location>
</feature>
<feature type="compositionally biased region" description="Basic and acidic residues" evidence="9">
    <location>
        <begin position="2335"/>
        <end position="2353"/>
    </location>
</feature>
<dbReference type="CDD" id="cd00160">
    <property type="entry name" value="RhoGEF"/>
    <property type="match status" value="1"/>
</dbReference>
<dbReference type="GO" id="GO:0005524">
    <property type="term" value="F:ATP binding"/>
    <property type="evidence" value="ECO:0007669"/>
    <property type="project" value="UniProtKB-KW"/>
</dbReference>
<dbReference type="FunFam" id="2.60.40.10:FF:000873">
    <property type="entry name" value="Muscle M-line assembly protein unc-89"/>
    <property type="match status" value="1"/>
</dbReference>
<feature type="compositionally biased region" description="Low complexity" evidence="9">
    <location>
        <begin position="4789"/>
        <end position="4798"/>
    </location>
</feature>
<dbReference type="Pfam" id="PF22697">
    <property type="entry name" value="SOS1_NGEF_PH"/>
    <property type="match status" value="1"/>
</dbReference>
<dbReference type="FunFam" id="2.60.40.10:FF:000032">
    <property type="entry name" value="palladin isoform X1"/>
    <property type="match status" value="2"/>
</dbReference>
<dbReference type="FunFam" id="2.60.40.10:FF:000345">
    <property type="entry name" value="Muscle M-line assembly protein unc-89"/>
    <property type="match status" value="2"/>
</dbReference>
<gene>
    <name evidence="15" type="primary">LOC114333136</name>
</gene>
<evidence type="ECO:0000259" key="13">
    <source>
        <dbReference type="PROSITE" id="PS50835"/>
    </source>
</evidence>
<dbReference type="Gene3D" id="1.20.900.10">
    <property type="entry name" value="Dbl homology (DH) domain"/>
    <property type="match status" value="1"/>
</dbReference>
<dbReference type="InterPro" id="IPR013783">
    <property type="entry name" value="Ig-like_fold"/>
</dbReference>
<dbReference type="SUPFAM" id="SSF50044">
    <property type="entry name" value="SH3-domain"/>
    <property type="match status" value="1"/>
</dbReference>
<evidence type="ECO:0000256" key="9">
    <source>
        <dbReference type="SAM" id="MobiDB-lite"/>
    </source>
</evidence>
<dbReference type="GO" id="GO:0009653">
    <property type="term" value="P:anatomical structure morphogenesis"/>
    <property type="evidence" value="ECO:0007669"/>
    <property type="project" value="UniProtKB-ARBA"/>
</dbReference>
<dbReference type="SUPFAM" id="SSF48726">
    <property type="entry name" value="Immunoglobulin"/>
    <property type="match status" value="21"/>
</dbReference>
<dbReference type="OrthoDB" id="2570713at2759"/>
<dbReference type="PROSITE" id="PS50835">
    <property type="entry name" value="IG_LIKE"/>
    <property type="match status" value="18"/>
</dbReference>
<dbReference type="FunFam" id="2.60.40.10:FF:000796">
    <property type="entry name" value="Muscle M-line assembly protein unc-89"/>
    <property type="match status" value="1"/>
</dbReference>
<feature type="compositionally biased region" description="Polar residues" evidence="9">
    <location>
        <begin position="850"/>
        <end position="863"/>
    </location>
</feature>
<feature type="domain" description="DH" evidence="11">
    <location>
        <begin position="138"/>
        <end position="316"/>
    </location>
</feature>
<dbReference type="PROSITE" id="PS50011">
    <property type="entry name" value="PROTEIN_KINASE_DOM"/>
    <property type="match status" value="2"/>
</dbReference>
<dbReference type="PANTHER" id="PTHR47633:SF3">
    <property type="entry name" value="STRIATED MUSCLE PREFERENTIALLY EXPRESSED PROTEIN KINASE"/>
    <property type="match status" value="1"/>
</dbReference>
<dbReference type="SUPFAM" id="SSF50729">
    <property type="entry name" value="PH domain-like"/>
    <property type="match status" value="1"/>
</dbReference>
<evidence type="ECO:0000259" key="14">
    <source>
        <dbReference type="PROSITE" id="PS50853"/>
    </source>
</evidence>
<dbReference type="InterPro" id="IPR036116">
    <property type="entry name" value="FN3_sf"/>
</dbReference>
<feature type="domain" description="Ig-like" evidence="13">
    <location>
        <begin position="1723"/>
        <end position="1805"/>
    </location>
</feature>
<protein>
    <submittedName>
        <fullName evidence="15">Obscurin isoform X1</fullName>
    </submittedName>
</protein>
<comment type="subcellular location">
    <subcellularLocation>
        <location evidence="1">Cytoplasm</location>
        <location evidence="1">Myofibril</location>
        <location evidence="1">Sarcomere</location>
        <location evidence="1">A band</location>
    </subcellularLocation>
</comment>
<feature type="compositionally biased region" description="Basic and acidic residues" evidence="9">
    <location>
        <begin position="1254"/>
        <end position="1268"/>
    </location>
</feature>
<keyword evidence="8" id="KW-0393">Immunoglobulin domain</keyword>
<dbReference type="PANTHER" id="PTHR47633">
    <property type="entry name" value="IMMUNOGLOBULIN"/>
    <property type="match status" value="1"/>
</dbReference>
<evidence type="ECO:0000256" key="8">
    <source>
        <dbReference type="ARBA" id="ARBA00023319"/>
    </source>
</evidence>
<dbReference type="FunCoup" id="A0A6P7G117">
    <property type="interactions" value="50"/>
</dbReference>
<organism evidence="15">
    <name type="scientific">Diabrotica virgifera virgifera</name>
    <name type="common">western corn rootworm</name>
    <dbReference type="NCBI Taxonomy" id="50390"/>
    <lineage>
        <taxon>Eukaryota</taxon>
        <taxon>Metazoa</taxon>
        <taxon>Ecdysozoa</taxon>
        <taxon>Arthropoda</taxon>
        <taxon>Hexapoda</taxon>
        <taxon>Insecta</taxon>
        <taxon>Pterygota</taxon>
        <taxon>Neoptera</taxon>
        <taxon>Endopterygota</taxon>
        <taxon>Coleoptera</taxon>
        <taxon>Polyphaga</taxon>
        <taxon>Cucujiformia</taxon>
        <taxon>Chrysomeloidea</taxon>
        <taxon>Chrysomelidae</taxon>
        <taxon>Galerucinae</taxon>
        <taxon>Diabroticina</taxon>
        <taxon>Diabroticites</taxon>
        <taxon>Diabrotica</taxon>
    </lineage>
</organism>
<dbReference type="InterPro" id="IPR007110">
    <property type="entry name" value="Ig-like_dom"/>
</dbReference>
<feature type="compositionally biased region" description="Basic and acidic residues" evidence="9">
    <location>
        <begin position="2132"/>
        <end position="2141"/>
    </location>
</feature>
<feature type="domain" description="Ig-like" evidence="13">
    <location>
        <begin position="2400"/>
        <end position="2491"/>
    </location>
</feature>
<dbReference type="FunFam" id="2.60.40.10:FF:000425">
    <property type="entry name" value="Myosin light chain kinase"/>
    <property type="match status" value="1"/>
</dbReference>
<feature type="domain" description="Ig-like" evidence="13">
    <location>
        <begin position="2607"/>
        <end position="2696"/>
    </location>
</feature>
<feature type="compositionally biased region" description="Basic and acidic residues" evidence="9">
    <location>
        <begin position="1098"/>
        <end position="1114"/>
    </location>
</feature>
<dbReference type="FunFam" id="2.60.40.10:FF:000080">
    <property type="entry name" value="Myosin light chain kinase, smooth muscle"/>
    <property type="match status" value="1"/>
</dbReference>
<dbReference type="InterPro" id="IPR000719">
    <property type="entry name" value="Prot_kinase_dom"/>
</dbReference>
<feature type="compositionally biased region" description="Basic and acidic residues" evidence="9">
    <location>
        <begin position="1294"/>
        <end position="1304"/>
    </location>
</feature>
<dbReference type="GO" id="GO:0040017">
    <property type="term" value="P:positive regulation of locomotion"/>
    <property type="evidence" value="ECO:0007669"/>
    <property type="project" value="UniProtKB-ARBA"/>
</dbReference>
<dbReference type="InterPro" id="IPR013098">
    <property type="entry name" value="Ig_I-set"/>
</dbReference>
<feature type="domain" description="PH" evidence="10">
    <location>
        <begin position="328"/>
        <end position="431"/>
    </location>
</feature>
<dbReference type="FunFam" id="2.60.40.10:FF:000107">
    <property type="entry name" value="Myosin, light chain kinase a"/>
    <property type="match status" value="3"/>
</dbReference>
<evidence type="ECO:0000256" key="1">
    <source>
        <dbReference type="ARBA" id="ARBA00004161"/>
    </source>
</evidence>
<keyword evidence="7" id="KW-1015">Disulfide bond</keyword>
<feature type="domain" description="Ig-like" evidence="13">
    <location>
        <begin position="1910"/>
        <end position="2000"/>
    </location>
</feature>
<feature type="domain" description="Ig-like" evidence="13">
    <location>
        <begin position="3106"/>
        <end position="3196"/>
    </location>
</feature>
<dbReference type="GO" id="GO:0005085">
    <property type="term" value="F:guanyl-nucleotide exchange factor activity"/>
    <property type="evidence" value="ECO:0007669"/>
    <property type="project" value="InterPro"/>
</dbReference>
<dbReference type="KEGG" id="dvv:114333136"/>
<dbReference type="InterPro" id="IPR011009">
    <property type="entry name" value="Kinase-like_dom_sf"/>
</dbReference>
<dbReference type="SMART" id="SM00060">
    <property type="entry name" value="FN3"/>
    <property type="match status" value="2"/>
</dbReference>
<feature type="domain" description="Ig-like" evidence="13">
    <location>
        <begin position="1312"/>
        <end position="1402"/>
    </location>
</feature>
<feature type="domain" description="Ig-like" evidence="13">
    <location>
        <begin position="2805"/>
        <end position="2896"/>
    </location>
</feature>
<feature type="region of interest" description="Disordered" evidence="9">
    <location>
        <begin position="4783"/>
        <end position="4803"/>
    </location>
</feature>
<feature type="compositionally biased region" description="Basic residues" evidence="9">
    <location>
        <begin position="71"/>
        <end position="89"/>
    </location>
</feature>
<feature type="domain" description="Ig-like" evidence="13">
    <location>
        <begin position="3001"/>
        <end position="3092"/>
    </location>
</feature>
<dbReference type="InterPro" id="IPR003961">
    <property type="entry name" value="FN3_dom"/>
</dbReference>
<dbReference type="InterPro" id="IPR000219">
    <property type="entry name" value="DH_dom"/>
</dbReference>
<dbReference type="FunFam" id="2.60.40.10:FF:001381">
    <property type="entry name" value="Uncharacterized protein, isoform C"/>
    <property type="match status" value="1"/>
</dbReference>
<feature type="compositionally biased region" description="Basic and acidic residues" evidence="9">
    <location>
        <begin position="1212"/>
        <end position="1247"/>
    </location>
</feature>
<dbReference type="CDD" id="cd00096">
    <property type="entry name" value="Ig"/>
    <property type="match status" value="1"/>
</dbReference>
<feature type="compositionally biased region" description="Basic and acidic residues" evidence="9">
    <location>
        <begin position="2292"/>
        <end position="2320"/>
    </location>
</feature>
<keyword evidence="4" id="KW-0677">Repeat</keyword>
<feature type="compositionally biased region" description="Basic and acidic residues" evidence="9">
    <location>
        <begin position="603"/>
        <end position="618"/>
    </location>
</feature>
<dbReference type="InterPro" id="IPR011993">
    <property type="entry name" value="PH-like_dom_sf"/>
</dbReference>
<feature type="region of interest" description="Disordered" evidence="9">
    <location>
        <begin position="2229"/>
        <end position="2365"/>
    </location>
</feature>
<feature type="domain" description="Ig-like" evidence="13">
    <location>
        <begin position="1420"/>
        <end position="1512"/>
    </location>
</feature>
<keyword evidence="3" id="KW-0963">Cytoplasm</keyword>
<feature type="compositionally biased region" description="Basic and acidic residues" evidence="9">
    <location>
        <begin position="2154"/>
        <end position="2168"/>
    </location>
</feature>
<dbReference type="SUPFAM" id="SSF49265">
    <property type="entry name" value="Fibronectin type III"/>
    <property type="match status" value="1"/>
</dbReference>
<feature type="compositionally biased region" description="Basic and acidic residues" evidence="9">
    <location>
        <begin position="1275"/>
        <end position="1285"/>
    </location>
</feature>
<dbReference type="InterPro" id="IPR003599">
    <property type="entry name" value="Ig_sub"/>
</dbReference>
<feature type="region of interest" description="Disordered" evidence="9">
    <location>
        <begin position="577"/>
        <end position="744"/>
    </location>
</feature>
<dbReference type="FunFam" id="2.30.29.30:FF:000519">
    <property type="entry name" value="Muscle M-line assembly protein unc-89-like Protein"/>
    <property type="match status" value="1"/>
</dbReference>
<dbReference type="Pfam" id="PF07679">
    <property type="entry name" value="I-set"/>
    <property type="match status" value="21"/>
</dbReference>
<feature type="compositionally biased region" description="Basic and acidic residues" evidence="9">
    <location>
        <begin position="1122"/>
        <end position="1173"/>
    </location>
</feature>
<dbReference type="FunFam" id="2.60.40.10:FF:000940">
    <property type="entry name" value="Muscle M-line assembly protein unc-89"/>
    <property type="match status" value="1"/>
</dbReference>
<evidence type="ECO:0000259" key="12">
    <source>
        <dbReference type="PROSITE" id="PS50011"/>
    </source>
</evidence>
<feature type="compositionally biased region" description="Basic and acidic residues" evidence="9">
    <location>
        <begin position="433"/>
        <end position="478"/>
    </location>
</feature>
<feature type="domain" description="Fibronectin type-III" evidence="14">
    <location>
        <begin position="3424"/>
        <end position="3521"/>
    </location>
</feature>
<dbReference type="InterPro" id="IPR055251">
    <property type="entry name" value="SOS1_NGEF_PH"/>
</dbReference>
<feature type="compositionally biased region" description="Low complexity" evidence="9">
    <location>
        <begin position="838"/>
        <end position="849"/>
    </location>
</feature>
<evidence type="ECO:0000256" key="6">
    <source>
        <dbReference type="ARBA" id="ARBA00022840"/>
    </source>
</evidence>
<evidence type="ECO:0000259" key="11">
    <source>
        <dbReference type="PROSITE" id="PS50010"/>
    </source>
</evidence>
<dbReference type="FunFam" id="2.60.40.10:FF:001036">
    <property type="entry name" value="Muscle M-line assembly protein unc-89"/>
    <property type="match status" value="1"/>
</dbReference>
<feature type="compositionally biased region" description="Polar residues" evidence="9">
    <location>
        <begin position="876"/>
        <end position="891"/>
    </location>
</feature>
<feature type="domain" description="Ig-like" evidence="13">
    <location>
        <begin position="1537"/>
        <end position="1596"/>
    </location>
</feature>
<feature type="compositionally biased region" description="Basic and acidic residues" evidence="9">
    <location>
        <begin position="674"/>
        <end position="687"/>
    </location>
</feature>
<feature type="compositionally biased region" description="Low complexity" evidence="9">
    <location>
        <begin position="814"/>
        <end position="828"/>
    </location>
</feature>
<feature type="compositionally biased region" description="Basic and acidic residues" evidence="9">
    <location>
        <begin position="498"/>
        <end position="517"/>
    </location>
</feature>
<evidence type="ECO:0000313" key="15">
    <source>
        <dbReference type="RefSeq" id="XP_028138768.1"/>
    </source>
</evidence>
<dbReference type="Gene3D" id="3.30.200.20">
    <property type="entry name" value="Phosphorylase Kinase, domain 1"/>
    <property type="match status" value="1"/>
</dbReference>
<feature type="region of interest" description="Disordered" evidence="9">
    <location>
        <begin position="805"/>
        <end position="863"/>
    </location>
</feature>
<keyword evidence="6" id="KW-0067">ATP-binding</keyword>
<dbReference type="Pfam" id="PF00041">
    <property type="entry name" value="fn3"/>
    <property type="match status" value="2"/>
</dbReference>
<feature type="compositionally biased region" description="Polar residues" evidence="9">
    <location>
        <begin position="632"/>
        <end position="664"/>
    </location>
</feature>
<dbReference type="FunFam" id="2.60.40.10:FF:000145">
    <property type="entry name" value="Myosin light chain kinase, smooth muscle"/>
    <property type="match status" value="2"/>
</dbReference>
<feature type="compositionally biased region" description="Basic and acidic residues" evidence="9">
    <location>
        <begin position="529"/>
        <end position="553"/>
    </location>
</feature>
<keyword evidence="5" id="KW-0547">Nucleotide-binding</keyword>
<dbReference type="GO" id="GO:0030154">
    <property type="term" value="P:cell differentiation"/>
    <property type="evidence" value="ECO:0007669"/>
    <property type="project" value="UniProtKB-ARBA"/>
</dbReference>
<feature type="compositionally biased region" description="Basic and acidic residues" evidence="9">
    <location>
        <begin position="4101"/>
        <end position="4110"/>
    </location>
</feature>
<dbReference type="FunFam" id="1.20.900.10:FF:000033">
    <property type="entry name" value="Muscle M-line assembly protein unc-89-like Protein"/>
    <property type="match status" value="1"/>
</dbReference>
<dbReference type="InterPro" id="IPR003598">
    <property type="entry name" value="Ig_sub2"/>
</dbReference>
<dbReference type="PROSITE" id="PS50010">
    <property type="entry name" value="DH_2"/>
    <property type="match status" value="1"/>
</dbReference>
<evidence type="ECO:0000256" key="2">
    <source>
        <dbReference type="ARBA" id="ARBA00006692"/>
    </source>
</evidence>
<dbReference type="SUPFAM" id="SSF56112">
    <property type="entry name" value="Protein kinase-like (PK-like)"/>
    <property type="match status" value="2"/>
</dbReference>
<dbReference type="InterPro" id="IPR036028">
    <property type="entry name" value="SH3-like_dom_sf"/>
</dbReference>
<comment type="similarity">
    <text evidence="2">Belongs to the protein kinase superfamily. CAMK Ser/Thr protein kinase family.</text>
</comment>
<dbReference type="GO" id="GO:0004672">
    <property type="term" value="F:protein kinase activity"/>
    <property type="evidence" value="ECO:0007669"/>
    <property type="project" value="InterPro"/>
</dbReference>
<dbReference type="FunFam" id="1.10.510.10:FF:000681">
    <property type="entry name" value="Muscle M-line assembly protein unc-89-like Protein"/>
    <property type="match status" value="1"/>
</dbReference>
<feature type="domain" description="Ig-like" evidence="13">
    <location>
        <begin position="1816"/>
        <end position="1905"/>
    </location>
</feature>
<dbReference type="InterPro" id="IPR036179">
    <property type="entry name" value="Ig-like_dom_sf"/>
</dbReference>
<dbReference type="SMART" id="SM00408">
    <property type="entry name" value="IGc2"/>
    <property type="match status" value="20"/>
</dbReference>
<feature type="domain" description="Ig-like" evidence="13">
    <location>
        <begin position="1611"/>
        <end position="1700"/>
    </location>
</feature>
<dbReference type="InParanoid" id="A0A6P7G117"/>
<sequence length="4816" mass="543008">MASSDKDKTKVVGEILVAWKKYTANSDDEINLLEGDVVELLDINDPNPSKRIKLDPDLDSVSGELLDNPAAHHKLSLKPKRTHTSSRHSPTRLNISQRWLVRQVNGGKKQGWVPCGVLQTADDPTLSKTGLPGDAEFRRQAVVKELIETEIEFVRDLDLVVQRYLIPSESGKVPKIIKDNFDLVFGNFKEIAEFHRTVLVEGVKFNANQPVLIGKTFLRLERDFDKHVAYCRDEPMAQEFLEHCDAAFDYFNELSLRFGDDKSISEHLKLPIQRINDYQLLLKELVRYTTCLGENYVDLQKALDLMLSVPHRAQDDKFISSIEGYKGSVHKLGRLLAHDRFTITFEDISKERYLFLFKARILVCKVRRISEDRSIFQLKDCIRLTKVTVKDHPEDKHVFELIDNVGGQAIILKVYRDVKEYWLKEIREFAKEHGDSEETSSDDLKSPPAEKSDETKRKPTEKLSQKESELPKPKKLKPEPPTLEVSKESEVKQGSTKTKLEESVLRRKLSKELDLPNKKNGSSIPVPKSIKEKSTVDTKKEEPKPKPVEETKRTGPKVLATVEKNKTEQLLEQKAAVVEKSKEDEKKELVQEKVTSKLPSKSKTQDKLIEELKLKQSKVEQSSTRTKESSSEVRQSISELSQSKTELSSTEAAETRIQESSVAVTKSKASQKTETSKTKTSLEERKSSSISSEDTVVPAFVAPVETTTTTTDIQRSDSETLKQISTPESDPSEDQHSRRLQAVEPLIEINKPRVLEEVIPYTIKPPPEKVPGSAIDKLYSVEKTGVSDIVLTDFKVGIEVNVEVGDEMSRKYTSSSRSEGGYESSYSRRAGSTEGGLSSSRYSSEISSSKYGTDSSLTGGSSKYESLSSKYANKYSTDLGDSSALTSSYSSRKALGGDDDVTSSYTSRKARGESELTSSYSSRKALGDGDNDYSYTRKSRYSVDDDDGGSSYSYSRKVTKDGDDGDAYSSYSKRSSRSLTRTEGLGDDDSYTFSRRSIKSRTEGIGDGDNYSVRRSIKTSVEGTGIEPTETNDTYSYSSKRGLGADLGSKYSIRSVSIEEEKSDTDELLSKYSKYAINKKLNEDEEEDKYAKYTRKYSRNESITDKKDEDENKYTRKYSRTSSREPKKDDEEDPYEKYARKYLRKDSQLDEQNKSRRSESHERKSRYSDHEGESTSVKISSETEIKELSTGKSEVLVSKEVKSESFVQESIESAKSEAKESRAESKVELIAEAKSIEADYQKSEKVSQEASESVGKKSTEKTSSEKSTKQSSKMAETKSEKKEVSKTTSVEATSIHEKSAEEKLEELVDGRPKFIQTIRGTSIEPGETAQFGITLSSKPASFAWLKNNKPISNADSRIQVSYNEKTHECKLSIKETTKEDSGMYIAVAKNEKGESTCSAQLVVHELTTEERAAKSSTDKPEFLVSMKNAELLEETYLRFMVKVAGEPHPDIAFFKQGKKIPENSERYQIIKEKAHIGFYELVIPVVKKEDAGVYKCVATNKHGEASSEANLTVTDNKKIFEEMPEGEILPAGEKPVFHWKKDGQPFEPEERFKVLMGDDEDSLALVFQKVRPDDVGLYTCVAQTSRGHISCSAELTVHGTVNQLFREPEKPQLVVIKKDPVVNVGGSAMLELQVKGYPKPNIKFMHEGKQIEASKKHKILYEDEESVSLVIKDVESSDAGKYTFTAENELGIDTAEMNLTVKANTTPTQDSEECSLTLTIAPPRIKTKLEDMSVHADQQLKIDIEIEGIPKPTVKFYKDGKVIKESENIKVVESGEKLTLIIEKTSLKDSGSYSVVATNEMAQVSQFWNLEVYSKPKVIQKLGADRQLSQGQNLELKVKLESEPKAEVKWFKDEEEIKSNEHYTIKEDGDSYMLKITGAVTTDAARFKCRALNIHGSVDDEVRVDVKKPPKIIQGLRDMTVVEHDKNVSLDVKLEAFPKPTVKWYLDEVEIKETRTEFTRIESDDGASLIIKEVTSQLSGQYTCKLSNECGGVETSAKLTVNCAPRIIKHLKDTTVEEGSTLHLEVEVEGCPSPTVKWLRNGREVSADARIKITKDTQRHETFNLAVNLIKYEEQGEYEVIVTNSLGTVSSKSIVTVHKVTHTDAIEETEVIEVLEKPKAAKVAEIEEKIEEKVEEPKQPEIEDVEEKPKKPKGSKESIEVKEAEVKSPEPIIEEPQSPVPLKRANSGTVEEAEHIKLDAAKNKSKAIEENEVTKPKRKHGMSLTIEEITEQIKSEPTPVEEKSLEKKTKKAVAASKEDIEVLDKDDGLTPKQRKLSEIEQNKKLKRGISATKEDIDIIEDEKLTKPPHTPDETDLSKDQKRPKKGIKATIEEVQDSKIDDSSLKQKEEKVLERQQSQKGKKIYEEEIDEETEDLLKKAKRQRSLVDDMSGRLSGVEAEPMILGTNIKDGSRPESLDITYIVKGFANPPPVATWTLDGKELKPDGNLRMNISQNGDEYKLEIKKLELKDAGVYQCILSNPVGKVVQQAVLDVTPEKELRRPKIKEALKDQSIVKKTTAAFKAVIVGDPVPDIAWCKNGKEISDEEFEKQKAVLESEDTEIEDGLKECTYSLALPRCETSATGKYTIKAKNKWGEAESSAHLSIVMRPEIDGPHDVKVVPGDATEFTVVIQANPEPQVVWTKDGVVVQASDLIKIVEDKVNKTYKLVFNQVLLGDEGYYKVTATNELGDASSEARLKTIKEAEPTTERPKFITGLVDDQVEHKGEVTLMVRADGLPKPEIRWFFNGKPITEDDNRKIVTTSDAQVTSKLIITNFGESTAGIYKAMAINVVGEAETTSRVTMLQTPPSFGKKLDRNMDVNEGEPLELKAKVNGSPKPEATWFKDGEPISPDDENIKISILPDGTIKLNIAKCKPSDSGAYKLVVKNPNGESACLCAVAVIPKPKRPTFLKCFKDAQVPLGESLRLEAKVEAYPPPEIKWLKDGVPVRASSNVRFENYPDGRVALVVDVMKPETAGNYKLLVTNKLGEAIGEAKVEVEKKPIKPEFIQRLFPQTVVEGFPVKLEVKAEGFPAPKISWFRNGAEVISDNKHIKIIEQPDGSSALFLDCADIARDALTYKAVASNEAGESDTSAALTVKEAAKPGEPEERPLFLHSIKNVITDEGQPLVIEAPFTGNPIPSADWTKDGEPLLPSERVLMTCDGRRVGLKIDKAVPSDAGVYGVKIINPLGEDKTQGKATVRKVFMAPSFTQRFTDLQQLPNRDAKLPCRVTGVPQPEVMWTKDGQPIKESDKYHIKRDGDLCCLYILDCQPTDAGIYRATAVNQEGHDDCTASVEVVKEIKAAKRIEAPVFLKRIGDTELYKAMTAKFTACASGIPEPTVEWFHNDKKIFPSTRIKMDKDTAGLLRLTISGVDVDDLGKYSCKISNEHGSDICHASLKFEEGLEPKPKRPITDQYTDFDKYKKSGAPMPISDPPIISQMTDRHCTLSWKPSIPSGPRVPVTYQLEMCELPSGDWFTVRSGIRSCTCGVRNLEPFRDYKFRVRVENKYGISDPSPYAITHREKLEPDLPKYRPYLPPEIDFRPETSPYFPKDFDIERPPHDGMAQAPRFLRQEHDTQYGVKDQNTNLFWYVYGYPKPKMTYYFNDELIEPGGRFDMSYTRNGQATLFINKMLERDAGCYEAVARNEHGEARQRVRLEIAEIPYFIRRPEIDYSMLRGKSKFEARIIGVPYPEIKWYKDWKPLAPSSRIKIAFIEPDITVLTIHDIILKDEGLYSVSARNVAGSTSASAMLYVEENEQDYKMRNYSNISPIKTKKRIYTDFYDIGDELGRGTQGITSHAVERLNGRNYAAKVMYGSGDFRPFMYNELDMLNELRHKKLISLHEAYETEDSLALILELASGGELVRDYLLKMDYYTESDIAGFIRQLLQGLDYMHDRGYAHMGLDLGDLLISHPGGDDLKITDFSLSRRIQHGNFYPLKYGMPEYVSPEVANGDGVGYGQDMWSVGIITYILLSGRSPFRGENDRETLTNIREGRWSFYDEWWSKISLEARDFISKLLVYDAEGRMDIRGALRHPWLERADKKYTDEFQIRSKYLSDYWRLYREWYDNASCRRWFRRRPLEGAFTHPSKMVYPPGDYDSPRGTPAPLDKTPRVPRTWEDQLPTRSPLNYEIGVIKSESHYQNGPDTYLLQLRDVDFPVRLREYMKVAAIRGPGSGYILSDENGYDWGTPIIRERRRFTDIMDEEIDDERKARINRYGSVEREPTTRRIRHELGSRLDAYVEAEAFLEAKQEGRLPFFREKPSLAAMTEGQDLELTCLAVGEPQPIVQWFKNDSIVAESHRIKIFTDADGRSHFKLTPALNFDQGLYKVVARNKIGQVVSRTRIVLGLVPDEPDSPEAQQMSDTEILLTWKQPRFDGNAAVICYSLEYKAADELDWIKKADNIDHEFYLISGLESNKSYIFRLAAKNSIGWSDPGVPSAPVTTKPSGSPKIQLSKAMLHLQQLTDSGKEVDEESKTRLDYKLESSPVEWEDSNVQQEYNFISEIARGKFSVVLKGVDKRNDTVVVAKILDYNDKTREDVEGEFAALRSLRHERIASLLAAYRTNGTAVFILEKLQGADILTYLASRHEYTEQTVATIVSQILDGLQYLHWRGLCHLDLQPDNIVMCGVRSVQIKLVDLGSAHRVTKLGTNVPVVGHPDYLLSGVKVPVVGNLDYISPEVIAEEPAFPQSDIWTVGVLTYVMLSGTVPFRGQDENESRQNILFVRYRFENLFQEVTQEATRFLMLLFKRHPNKRPSPEECHENRWLLPTDYMIKKRERAVFLGHRIKEYSEEYHSARDQSAQQSQSSSGVKLIRSQSIQEELLTAP</sequence>
<evidence type="ECO:0000256" key="7">
    <source>
        <dbReference type="ARBA" id="ARBA00023157"/>
    </source>
</evidence>
<feature type="compositionally biased region" description="Polar residues" evidence="9">
    <location>
        <begin position="1029"/>
        <end position="1039"/>
    </location>
</feature>
<feature type="compositionally biased region" description="Basic and acidic residues" evidence="9">
    <location>
        <begin position="2256"/>
        <end position="2283"/>
    </location>
</feature>
<feature type="region of interest" description="Disordered" evidence="9">
    <location>
        <begin position="2132"/>
        <end position="2191"/>
    </location>
</feature>
<dbReference type="Pfam" id="PF00069">
    <property type="entry name" value="Pkinase"/>
    <property type="match status" value="2"/>
</dbReference>
<name>A0A6P7G117_DIAVI</name>
<dbReference type="SMART" id="SM00409">
    <property type="entry name" value="IG"/>
    <property type="match status" value="20"/>
</dbReference>
<dbReference type="PROSITE" id="PS50853">
    <property type="entry name" value="FN3"/>
    <property type="match status" value="2"/>
</dbReference>
<dbReference type="GO" id="GO:0031672">
    <property type="term" value="C:A band"/>
    <property type="evidence" value="ECO:0007669"/>
    <property type="project" value="UniProtKB-SubCell"/>
</dbReference>
<feature type="domain" description="Ig-like" evidence="13">
    <location>
        <begin position="2904"/>
        <end position="2995"/>
    </location>
</feature>
<dbReference type="InterPro" id="IPR001849">
    <property type="entry name" value="PH_domain"/>
</dbReference>
<dbReference type="PROSITE" id="PS50003">
    <property type="entry name" value="PH_DOMAIN"/>
    <property type="match status" value="1"/>
</dbReference>
<dbReference type="RefSeq" id="XP_028138768.1">
    <property type="nucleotide sequence ID" value="XM_028282967.1"/>
</dbReference>
<feature type="domain" description="Ig-like" evidence="13">
    <location>
        <begin position="3202"/>
        <end position="3393"/>
    </location>
</feature>
<dbReference type="GO" id="GO:0060298">
    <property type="term" value="P:positive regulation of sarcomere organization"/>
    <property type="evidence" value="ECO:0007669"/>
    <property type="project" value="UniProtKB-ARBA"/>
</dbReference>
<feature type="compositionally biased region" description="Basic and acidic residues" evidence="9">
    <location>
        <begin position="577"/>
        <end position="595"/>
    </location>
</feature>
<dbReference type="InterPro" id="IPR035899">
    <property type="entry name" value="DBL_dom_sf"/>
</dbReference>
<evidence type="ECO:0000256" key="3">
    <source>
        <dbReference type="ARBA" id="ARBA00022490"/>
    </source>
</evidence>
<dbReference type="Gene3D" id="1.10.510.10">
    <property type="entry name" value="Transferase(Phosphotransferase) domain 1"/>
    <property type="match status" value="2"/>
</dbReference>
<dbReference type="Pfam" id="PF00621">
    <property type="entry name" value="RhoGEF"/>
    <property type="match status" value="1"/>
</dbReference>
<evidence type="ECO:0000259" key="10">
    <source>
        <dbReference type="PROSITE" id="PS50003"/>
    </source>
</evidence>
<feature type="domain" description="Ig-like" evidence="13">
    <location>
        <begin position="2708"/>
        <end position="2799"/>
    </location>
</feature>
<feature type="region of interest" description="Disordered" evidence="9">
    <location>
        <begin position="433"/>
        <end position="565"/>
    </location>
</feature>